<dbReference type="Proteomes" id="UP000185434">
    <property type="component" value="Chromosome"/>
</dbReference>
<dbReference type="EMBL" id="CP009247">
    <property type="protein sequence ID" value="APT89523.1"/>
    <property type="molecule type" value="Genomic_DNA"/>
</dbReference>
<dbReference type="STRING" id="1437875.CFRA_10075"/>
<protein>
    <recommendedName>
        <fullName evidence="3">DUF559 domain-containing protein</fullName>
    </recommendedName>
</protein>
<gene>
    <name evidence="1" type="ORF">CFRA_10075</name>
</gene>
<evidence type="ECO:0000313" key="1">
    <source>
        <dbReference type="EMBL" id="APT89523.1"/>
    </source>
</evidence>
<sequence>MRALGKRARNRIYADHRAGRMIRLAPGVFVAKSEWHELKRPARAMFQAAAAQVSLPGSVITGQTGALINGLHLHVSDREITVDILLPQNIRARDRPDVRIFTAPASAGDIGGQAGYLEIGGHRVAVLDPTQCALDAARLDGFLHSLVPLEHALHLGLANPESISTALGRRLLTRGIARARRVASLAGPWSESPQETRLRVRLRELGLHPVQQAEIYDECGVLLGRADFLFPDSGLVVEYEGAAKTAGPAGAQRASHELERARLLTNAGLTLRHVDASAFRRGQIFTEIVDLHRRLAGRGLALDPSRWSLPPSMEEWAAGLRYRYGRDRHFTRVRPGEGGRFYADVPKLPYDRRRDYMDSFPEEFPGYQPTVDGFVPDLGRGRRHGQRDPWFPG</sequence>
<evidence type="ECO:0000313" key="2">
    <source>
        <dbReference type="Proteomes" id="UP000185434"/>
    </source>
</evidence>
<dbReference type="KEGG" id="cfk:CFRA_10075"/>
<evidence type="ECO:0008006" key="3">
    <source>
        <dbReference type="Google" id="ProtNLM"/>
    </source>
</evidence>
<proteinExistence type="predicted"/>
<name>A0A1L7CUL3_9CORY</name>
<keyword evidence="2" id="KW-1185">Reference proteome</keyword>
<dbReference type="AlphaFoldDB" id="A0A1L7CUL3"/>
<organism evidence="1 2">
    <name type="scientific">Corynebacterium frankenforstense DSM 45800</name>
    <dbReference type="NCBI Taxonomy" id="1437875"/>
    <lineage>
        <taxon>Bacteria</taxon>
        <taxon>Bacillati</taxon>
        <taxon>Actinomycetota</taxon>
        <taxon>Actinomycetes</taxon>
        <taxon>Mycobacteriales</taxon>
        <taxon>Corynebacteriaceae</taxon>
        <taxon>Corynebacterium</taxon>
    </lineage>
</organism>
<accession>A0A1L7CUL3</accession>
<reference evidence="1 2" key="1">
    <citation type="submission" date="2014-08" db="EMBL/GenBank/DDBJ databases">
        <title>Complete genome sequence of Corynebacterium frankenforstense ST18(T) (=DSM 45800(T)), isolated from raw cow milk.</title>
        <authorList>
            <person name="Ruckert C."/>
            <person name="Albersmeier A."/>
            <person name="Winkler A."/>
            <person name="Lipski A."/>
            <person name="Kalinowski J."/>
        </authorList>
    </citation>
    <scope>NUCLEOTIDE SEQUENCE [LARGE SCALE GENOMIC DNA]</scope>
    <source>
        <strain evidence="1 2">ST18</strain>
    </source>
</reference>